<dbReference type="SMART" id="SM00987">
    <property type="entry name" value="UreE_C"/>
    <property type="match status" value="1"/>
</dbReference>
<keyword evidence="4 7" id="KW-0227">DNA damage</keyword>
<sequence length="221" mass="25181">MPESWKDKLKSQLEKDYYKSLNSFYCQELKSGHTIYPPTNQIFTAFYHCPFDKVSVVIVGQDPYHGPKQAHGMAFSVQKGVPPPPSLQNMFKELTEDPKLEFKRPNHGCLTRWADQGVLLLNTCLTVRSGQANSHQGRGWEKFTDAVISELNKNHKGLVFLLWGKPAEKKCQSVDQKKHFVLKTTHPSPLSAHRGFLGCRHFSQCNDLLAKMGKPTIDWQI</sequence>
<evidence type="ECO:0000256" key="4">
    <source>
        <dbReference type="ARBA" id="ARBA00022763"/>
    </source>
</evidence>
<dbReference type="PANTHER" id="PTHR11264">
    <property type="entry name" value="URACIL-DNA GLYCOSYLASE"/>
    <property type="match status" value="1"/>
</dbReference>
<dbReference type="Gene3D" id="3.40.470.10">
    <property type="entry name" value="Uracil-DNA glycosylase-like domain"/>
    <property type="match status" value="1"/>
</dbReference>
<dbReference type="InterPro" id="IPR036895">
    <property type="entry name" value="Uracil-DNA_glycosylase-like_sf"/>
</dbReference>
<dbReference type="InterPro" id="IPR002043">
    <property type="entry name" value="UDG_fam1"/>
</dbReference>
<evidence type="ECO:0000313" key="9">
    <source>
        <dbReference type="EMBL" id="EKX50140.1"/>
    </source>
</evidence>
<dbReference type="Proteomes" id="UP000011087">
    <property type="component" value="Unassembled WGS sequence"/>
</dbReference>
<dbReference type="eggNOG" id="KOG2994">
    <property type="taxonomic scope" value="Eukaryota"/>
</dbReference>
<accession>L1JPL8</accession>
<evidence type="ECO:0000256" key="7">
    <source>
        <dbReference type="HAMAP-Rule" id="MF_03166"/>
    </source>
</evidence>
<keyword evidence="7" id="KW-0539">Nucleus</keyword>
<reference evidence="10" key="3">
    <citation type="submission" date="2015-06" db="UniProtKB">
        <authorList>
            <consortium name="EnsemblProtists"/>
        </authorList>
    </citation>
    <scope>IDENTIFICATION</scope>
</reference>
<comment type="catalytic activity">
    <reaction evidence="1 7">
        <text>Hydrolyzes single-stranded DNA or mismatched double-stranded DNA and polynucleotides, releasing free uracil.</text>
        <dbReference type="EC" id="3.2.2.27"/>
    </reaction>
</comment>
<dbReference type="GO" id="GO:0005739">
    <property type="term" value="C:mitochondrion"/>
    <property type="evidence" value="ECO:0007669"/>
    <property type="project" value="UniProtKB-SubCell"/>
</dbReference>
<dbReference type="PANTHER" id="PTHR11264:SF0">
    <property type="entry name" value="URACIL-DNA GLYCOSYLASE"/>
    <property type="match status" value="1"/>
</dbReference>
<reference evidence="11" key="2">
    <citation type="submission" date="2012-11" db="EMBL/GenBank/DDBJ databases">
        <authorList>
            <person name="Kuo A."/>
            <person name="Curtis B.A."/>
            <person name="Tanifuji G."/>
            <person name="Burki F."/>
            <person name="Gruber A."/>
            <person name="Irimia M."/>
            <person name="Maruyama S."/>
            <person name="Arias M.C."/>
            <person name="Ball S.G."/>
            <person name="Gile G.H."/>
            <person name="Hirakawa Y."/>
            <person name="Hopkins J.F."/>
            <person name="Rensing S.A."/>
            <person name="Schmutz J."/>
            <person name="Symeonidi A."/>
            <person name="Elias M."/>
            <person name="Eveleigh R.J."/>
            <person name="Herman E.K."/>
            <person name="Klute M.J."/>
            <person name="Nakayama T."/>
            <person name="Obornik M."/>
            <person name="Reyes-Prieto A."/>
            <person name="Armbrust E.V."/>
            <person name="Aves S.J."/>
            <person name="Beiko R.G."/>
            <person name="Coutinho P."/>
            <person name="Dacks J.B."/>
            <person name="Durnford D.G."/>
            <person name="Fast N.M."/>
            <person name="Green B.R."/>
            <person name="Grisdale C."/>
            <person name="Hempe F."/>
            <person name="Henrissat B."/>
            <person name="Hoppner M.P."/>
            <person name="Ishida K.-I."/>
            <person name="Kim E."/>
            <person name="Koreny L."/>
            <person name="Kroth P.G."/>
            <person name="Liu Y."/>
            <person name="Malik S.-B."/>
            <person name="Maier U.G."/>
            <person name="McRose D."/>
            <person name="Mock T."/>
            <person name="Neilson J.A."/>
            <person name="Onodera N.T."/>
            <person name="Poole A.M."/>
            <person name="Pritham E.J."/>
            <person name="Richards T.A."/>
            <person name="Rocap G."/>
            <person name="Roy S.W."/>
            <person name="Sarai C."/>
            <person name="Schaack S."/>
            <person name="Shirato S."/>
            <person name="Slamovits C.H."/>
            <person name="Spencer D.F."/>
            <person name="Suzuki S."/>
            <person name="Worden A.Z."/>
            <person name="Zauner S."/>
            <person name="Barry K."/>
            <person name="Bell C."/>
            <person name="Bharti A.K."/>
            <person name="Crow J.A."/>
            <person name="Grimwood J."/>
            <person name="Kramer R."/>
            <person name="Lindquist E."/>
            <person name="Lucas S."/>
            <person name="Salamov A."/>
            <person name="McFadden G.I."/>
            <person name="Lane C.E."/>
            <person name="Keeling P.J."/>
            <person name="Gray M.W."/>
            <person name="Grigoriev I.V."/>
            <person name="Archibald J.M."/>
        </authorList>
    </citation>
    <scope>NUCLEOTIDE SEQUENCE</scope>
    <source>
        <strain evidence="11">CCMP2712</strain>
    </source>
</reference>
<dbReference type="STRING" id="905079.L1JPL8"/>
<dbReference type="EC" id="3.2.2.27" evidence="3 7"/>
<dbReference type="OMA" id="PDNGYLM"/>
<protein>
    <recommendedName>
        <fullName evidence="3 7">Uracil-DNA glycosylase</fullName>
        <shortName evidence="7">UDG</shortName>
        <ecNumber evidence="3 7">3.2.2.27</ecNumber>
    </recommendedName>
</protein>
<evidence type="ECO:0000256" key="6">
    <source>
        <dbReference type="ARBA" id="ARBA00023204"/>
    </source>
</evidence>
<dbReference type="NCBIfam" id="TIGR00628">
    <property type="entry name" value="ung"/>
    <property type="match status" value="1"/>
</dbReference>
<dbReference type="HAMAP" id="MF_00148">
    <property type="entry name" value="UDG"/>
    <property type="match status" value="1"/>
</dbReference>
<dbReference type="NCBIfam" id="NF003592">
    <property type="entry name" value="PRK05254.1-5"/>
    <property type="match status" value="1"/>
</dbReference>
<name>L1JPL8_GUITC</name>
<dbReference type="EMBL" id="JH992979">
    <property type="protein sequence ID" value="EKX50140.1"/>
    <property type="molecule type" value="Genomic_DNA"/>
</dbReference>
<dbReference type="PaxDb" id="55529-EKX50140"/>
<comment type="similarity">
    <text evidence="2 7">Belongs to the uracil-DNA glycosylase (UDG) superfamily. UNG family.</text>
</comment>
<evidence type="ECO:0000256" key="3">
    <source>
        <dbReference type="ARBA" id="ARBA00012030"/>
    </source>
</evidence>
<evidence type="ECO:0000256" key="1">
    <source>
        <dbReference type="ARBA" id="ARBA00001400"/>
    </source>
</evidence>
<keyword evidence="11" id="KW-1185">Reference proteome</keyword>
<dbReference type="EnsemblProtists" id="EKX50140">
    <property type="protein sequence ID" value="EKX50140"/>
    <property type="gene ID" value="GUITHDRAFT_93006"/>
</dbReference>
<dbReference type="KEGG" id="gtt:GUITHDRAFT_93006"/>
<reference evidence="9 11" key="1">
    <citation type="journal article" date="2012" name="Nature">
        <title>Algal genomes reveal evolutionary mosaicism and the fate of nucleomorphs.</title>
        <authorList>
            <consortium name="DOE Joint Genome Institute"/>
            <person name="Curtis B.A."/>
            <person name="Tanifuji G."/>
            <person name="Burki F."/>
            <person name="Gruber A."/>
            <person name="Irimia M."/>
            <person name="Maruyama S."/>
            <person name="Arias M.C."/>
            <person name="Ball S.G."/>
            <person name="Gile G.H."/>
            <person name="Hirakawa Y."/>
            <person name="Hopkins J.F."/>
            <person name="Kuo A."/>
            <person name="Rensing S.A."/>
            <person name="Schmutz J."/>
            <person name="Symeonidi A."/>
            <person name="Elias M."/>
            <person name="Eveleigh R.J."/>
            <person name="Herman E.K."/>
            <person name="Klute M.J."/>
            <person name="Nakayama T."/>
            <person name="Obornik M."/>
            <person name="Reyes-Prieto A."/>
            <person name="Armbrust E.V."/>
            <person name="Aves S.J."/>
            <person name="Beiko R.G."/>
            <person name="Coutinho P."/>
            <person name="Dacks J.B."/>
            <person name="Durnford D.G."/>
            <person name="Fast N.M."/>
            <person name="Green B.R."/>
            <person name="Grisdale C.J."/>
            <person name="Hempel F."/>
            <person name="Henrissat B."/>
            <person name="Hoppner M.P."/>
            <person name="Ishida K."/>
            <person name="Kim E."/>
            <person name="Koreny L."/>
            <person name="Kroth P.G."/>
            <person name="Liu Y."/>
            <person name="Malik S.B."/>
            <person name="Maier U.G."/>
            <person name="McRose D."/>
            <person name="Mock T."/>
            <person name="Neilson J.A."/>
            <person name="Onodera N.T."/>
            <person name="Poole A.M."/>
            <person name="Pritham E.J."/>
            <person name="Richards T.A."/>
            <person name="Rocap G."/>
            <person name="Roy S.W."/>
            <person name="Sarai C."/>
            <person name="Schaack S."/>
            <person name="Shirato S."/>
            <person name="Slamovits C.H."/>
            <person name="Spencer D.F."/>
            <person name="Suzuki S."/>
            <person name="Worden A.Z."/>
            <person name="Zauner S."/>
            <person name="Barry K."/>
            <person name="Bell C."/>
            <person name="Bharti A.K."/>
            <person name="Crow J.A."/>
            <person name="Grimwood J."/>
            <person name="Kramer R."/>
            <person name="Lindquist E."/>
            <person name="Lucas S."/>
            <person name="Salamov A."/>
            <person name="McFadden G.I."/>
            <person name="Lane C.E."/>
            <person name="Keeling P.J."/>
            <person name="Gray M.W."/>
            <person name="Grigoriev I.V."/>
            <person name="Archibald J.M."/>
        </authorList>
    </citation>
    <scope>NUCLEOTIDE SEQUENCE</scope>
    <source>
        <strain evidence="9 11">CCMP2712</strain>
    </source>
</reference>
<dbReference type="SMART" id="SM00986">
    <property type="entry name" value="UDG"/>
    <property type="match status" value="1"/>
</dbReference>
<keyword evidence="6 7" id="KW-0234">DNA repair</keyword>
<dbReference type="GO" id="GO:0097510">
    <property type="term" value="P:base-excision repair, AP site formation via deaminated base removal"/>
    <property type="evidence" value="ECO:0007669"/>
    <property type="project" value="TreeGrafter"/>
</dbReference>
<comment type="function">
    <text evidence="7">Excises uracil residues from the DNA which can arise as a result of misincorporation of dUMP residues by DNA polymerase or due to deamination of cytosine.</text>
</comment>
<organism evidence="9">
    <name type="scientific">Guillardia theta (strain CCMP2712)</name>
    <name type="common">Cryptophyte</name>
    <dbReference type="NCBI Taxonomy" id="905079"/>
    <lineage>
        <taxon>Eukaryota</taxon>
        <taxon>Cryptophyceae</taxon>
        <taxon>Pyrenomonadales</taxon>
        <taxon>Geminigeraceae</taxon>
        <taxon>Guillardia</taxon>
    </lineage>
</organism>
<evidence type="ECO:0000313" key="10">
    <source>
        <dbReference type="EnsemblProtists" id="EKX50140"/>
    </source>
</evidence>
<evidence type="ECO:0000313" key="11">
    <source>
        <dbReference type="Proteomes" id="UP000011087"/>
    </source>
</evidence>
<comment type="subcellular location">
    <subcellularLocation>
        <location evidence="7">Mitochondrion</location>
    </subcellularLocation>
    <subcellularLocation>
        <location evidence="7">Nucleus</location>
    </subcellularLocation>
</comment>
<dbReference type="OrthoDB" id="10031947at2759"/>
<dbReference type="FunFam" id="3.40.470.10:FF:000001">
    <property type="entry name" value="Uracil-DNA glycosylase"/>
    <property type="match status" value="1"/>
</dbReference>
<keyword evidence="5 7" id="KW-0378">Hydrolase</keyword>
<dbReference type="AlphaFoldDB" id="L1JPL8"/>
<dbReference type="NCBIfam" id="NF003589">
    <property type="entry name" value="PRK05254.1-2"/>
    <property type="match status" value="1"/>
</dbReference>
<proteinExistence type="inferred from homology"/>
<dbReference type="GO" id="GO:0005634">
    <property type="term" value="C:nucleus"/>
    <property type="evidence" value="ECO:0007669"/>
    <property type="project" value="UniProtKB-SubCell"/>
</dbReference>
<dbReference type="CDD" id="cd10027">
    <property type="entry name" value="UDG-F1-like"/>
    <property type="match status" value="1"/>
</dbReference>
<dbReference type="HOGENOM" id="CLU_032162_3_1_1"/>
<evidence type="ECO:0000259" key="8">
    <source>
        <dbReference type="SMART" id="SM00986"/>
    </source>
</evidence>
<dbReference type="SUPFAM" id="SSF52141">
    <property type="entry name" value="Uracil-DNA glycosylase-like"/>
    <property type="match status" value="1"/>
</dbReference>
<dbReference type="RefSeq" id="XP_005837120.1">
    <property type="nucleotide sequence ID" value="XM_005837063.1"/>
</dbReference>
<keyword evidence="7" id="KW-0496">Mitochondrion</keyword>
<evidence type="ECO:0000256" key="5">
    <source>
        <dbReference type="ARBA" id="ARBA00022801"/>
    </source>
</evidence>
<feature type="domain" description="Uracil-DNA glycosylase-like" evidence="8">
    <location>
        <begin position="47"/>
        <end position="209"/>
    </location>
</feature>
<dbReference type="GeneID" id="17306994"/>
<dbReference type="Pfam" id="PF03167">
    <property type="entry name" value="UDG"/>
    <property type="match status" value="1"/>
</dbReference>
<dbReference type="InterPro" id="IPR005122">
    <property type="entry name" value="Uracil-DNA_glycosylase-like"/>
</dbReference>
<dbReference type="GO" id="GO:0004844">
    <property type="term" value="F:uracil DNA N-glycosylase activity"/>
    <property type="evidence" value="ECO:0007669"/>
    <property type="project" value="UniProtKB-UniRule"/>
</dbReference>
<evidence type="ECO:0000256" key="2">
    <source>
        <dbReference type="ARBA" id="ARBA00008184"/>
    </source>
</evidence>
<dbReference type="NCBIfam" id="NF003588">
    <property type="entry name" value="PRK05254.1-1"/>
    <property type="match status" value="1"/>
</dbReference>
<gene>
    <name evidence="9" type="ORF">GUITHDRAFT_93006</name>
</gene>
<feature type="active site" description="Proton acceptor" evidence="7">
    <location>
        <position position="62"/>
    </location>
</feature>
<dbReference type="NCBIfam" id="NF003591">
    <property type="entry name" value="PRK05254.1-4"/>
    <property type="match status" value="1"/>
</dbReference>